<keyword evidence="2 4" id="KW-0548">Nucleotidyltransferase</keyword>
<keyword evidence="5" id="KW-1185">Reference proteome</keyword>
<dbReference type="CDD" id="cd02516">
    <property type="entry name" value="CDP-ME_synthetase"/>
    <property type="match status" value="1"/>
</dbReference>
<dbReference type="PANTHER" id="PTHR32125:SF4">
    <property type="entry name" value="2-C-METHYL-D-ERYTHRITOL 4-PHOSPHATE CYTIDYLYLTRANSFERASE, CHLOROPLASTIC"/>
    <property type="match status" value="1"/>
</dbReference>
<comment type="caution">
    <text evidence="4">The sequence shown here is derived from an EMBL/GenBank/DDBJ whole genome shotgun (WGS) entry which is preliminary data.</text>
</comment>
<dbReference type="InterPro" id="IPR034683">
    <property type="entry name" value="IspD/TarI"/>
</dbReference>
<dbReference type="GO" id="GO:0050518">
    <property type="term" value="F:2-C-methyl-D-erythritol 4-phosphate cytidylyltransferase activity"/>
    <property type="evidence" value="ECO:0007669"/>
    <property type="project" value="TreeGrafter"/>
</dbReference>
<dbReference type="Gene3D" id="3.90.550.10">
    <property type="entry name" value="Spore Coat Polysaccharide Biosynthesis Protein SpsA, Chain A"/>
    <property type="match status" value="1"/>
</dbReference>
<name>A0A0Q3TAW3_9BACI</name>
<dbReference type="PANTHER" id="PTHR32125">
    <property type="entry name" value="2-C-METHYL-D-ERYTHRITOL 4-PHOSPHATE CYTIDYLYLTRANSFERASE, CHLOROPLASTIC"/>
    <property type="match status" value="1"/>
</dbReference>
<reference evidence="4 5" key="1">
    <citation type="submission" date="2015-09" db="EMBL/GenBank/DDBJ databases">
        <title>Genome sequencing project for genomic taxonomy and phylogenomics of Bacillus-like bacteria.</title>
        <authorList>
            <person name="Liu B."/>
            <person name="Wang J."/>
            <person name="Zhu Y."/>
            <person name="Liu G."/>
            <person name="Chen Q."/>
            <person name="Chen Z."/>
            <person name="Lan J."/>
            <person name="Che J."/>
            <person name="Ge C."/>
            <person name="Shi H."/>
            <person name="Pan Z."/>
            <person name="Liu X."/>
        </authorList>
    </citation>
    <scope>NUCLEOTIDE SEQUENCE [LARGE SCALE GENOMIC DNA]</scope>
    <source>
        <strain evidence="4 5">LMG 18435</strain>
    </source>
</reference>
<evidence type="ECO:0000256" key="3">
    <source>
        <dbReference type="ARBA" id="ARBA00023229"/>
    </source>
</evidence>
<keyword evidence="1 4" id="KW-0808">Transferase</keyword>
<dbReference type="Pfam" id="PF01128">
    <property type="entry name" value="IspD"/>
    <property type="match status" value="1"/>
</dbReference>
<dbReference type="GO" id="GO:0008299">
    <property type="term" value="P:isoprenoid biosynthetic process"/>
    <property type="evidence" value="ECO:0007669"/>
    <property type="project" value="UniProtKB-KW"/>
</dbReference>
<evidence type="ECO:0000256" key="1">
    <source>
        <dbReference type="ARBA" id="ARBA00022679"/>
    </source>
</evidence>
<dbReference type="EMBL" id="LJJC01000015">
    <property type="protein sequence ID" value="KQL50697.1"/>
    <property type="molecule type" value="Genomic_DNA"/>
</dbReference>
<dbReference type="InterPro" id="IPR029044">
    <property type="entry name" value="Nucleotide-diphossugar_trans"/>
</dbReference>
<sequence>MNFLKEYSFILLSGGVGKRMQLDIPKQFLLIGGKPILIHALEKIDVIEEIKEIIIPSPKEYIEKTEEIIFHYGFSTPIHCIEGGETRQESVHKGLQQTRFESVIIHEAVRPFVTVEEFRKLLYVDAENAIYGQDIPFTVLEGTEYIENNLHRDRLINVQLPQKFNKSKLLYAHECAKEEGRNFTEDASLFFHYFHSNIKVLAGSDYNIKITKPIDRKIAEIIYKEYILLEG</sequence>
<accession>A0A0Q3TAW3</accession>
<dbReference type="InterPro" id="IPR050088">
    <property type="entry name" value="IspD/TarI_cytidylyltransf_bact"/>
</dbReference>
<proteinExistence type="predicted"/>
<keyword evidence="3" id="KW-0414">Isoprene biosynthesis</keyword>
<dbReference type="SUPFAM" id="SSF53448">
    <property type="entry name" value="Nucleotide-diphospho-sugar transferases"/>
    <property type="match status" value="1"/>
</dbReference>
<evidence type="ECO:0000256" key="2">
    <source>
        <dbReference type="ARBA" id="ARBA00022695"/>
    </source>
</evidence>
<dbReference type="STRING" id="157838.AN964_24015"/>
<gene>
    <name evidence="4" type="ORF">AN964_24015</name>
</gene>
<organism evidence="4 5">
    <name type="scientific">Heyndrickxia shackletonii</name>
    <dbReference type="NCBI Taxonomy" id="157838"/>
    <lineage>
        <taxon>Bacteria</taxon>
        <taxon>Bacillati</taxon>
        <taxon>Bacillota</taxon>
        <taxon>Bacilli</taxon>
        <taxon>Bacillales</taxon>
        <taxon>Bacillaceae</taxon>
        <taxon>Heyndrickxia</taxon>
    </lineage>
</organism>
<evidence type="ECO:0000313" key="5">
    <source>
        <dbReference type="Proteomes" id="UP000051888"/>
    </source>
</evidence>
<dbReference type="Proteomes" id="UP000051888">
    <property type="component" value="Unassembled WGS sequence"/>
</dbReference>
<dbReference type="PATRIC" id="fig|157838.3.peg.5285"/>
<evidence type="ECO:0000313" key="4">
    <source>
        <dbReference type="EMBL" id="KQL50697.1"/>
    </source>
</evidence>
<dbReference type="AlphaFoldDB" id="A0A0Q3TAW3"/>
<protein>
    <submittedName>
        <fullName evidence="4">2-C-methyl-D-erythritol 4-phosphate cytidylyltransferase</fullName>
    </submittedName>
</protein>